<feature type="compositionally biased region" description="Basic residues" evidence="1">
    <location>
        <begin position="1"/>
        <end position="10"/>
    </location>
</feature>
<dbReference type="EMBL" id="LAZR01001685">
    <property type="protein sequence ID" value="KKN40765.1"/>
    <property type="molecule type" value="Genomic_DNA"/>
</dbReference>
<evidence type="ECO:0000256" key="1">
    <source>
        <dbReference type="SAM" id="MobiDB-lite"/>
    </source>
</evidence>
<feature type="compositionally biased region" description="Basic residues" evidence="1">
    <location>
        <begin position="42"/>
        <end position="53"/>
    </location>
</feature>
<reference evidence="2" key="1">
    <citation type="journal article" date="2015" name="Nature">
        <title>Complex archaea that bridge the gap between prokaryotes and eukaryotes.</title>
        <authorList>
            <person name="Spang A."/>
            <person name="Saw J.H."/>
            <person name="Jorgensen S.L."/>
            <person name="Zaremba-Niedzwiedzka K."/>
            <person name="Martijn J."/>
            <person name="Lind A.E."/>
            <person name="van Eijk R."/>
            <person name="Schleper C."/>
            <person name="Guy L."/>
            <person name="Ettema T.J."/>
        </authorList>
    </citation>
    <scope>NUCLEOTIDE SEQUENCE</scope>
</reference>
<dbReference type="AlphaFoldDB" id="A0A0F9Q9Z9"/>
<organism evidence="2">
    <name type="scientific">marine sediment metagenome</name>
    <dbReference type="NCBI Taxonomy" id="412755"/>
    <lineage>
        <taxon>unclassified sequences</taxon>
        <taxon>metagenomes</taxon>
        <taxon>ecological metagenomes</taxon>
    </lineage>
</organism>
<proteinExistence type="predicted"/>
<comment type="caution">
    <text evidence="2">The sequence shown here is derived from an EMBL/GenBank/DDBJ whole genome shotgun (WGS) entry which is preliminary data.</text>
</comment>
<accession>A0A0F9Q9Z9</accession>
<name>A0A0F9Q9Z9_9ZZZZ</name>
<evidence type="ECO:0000313" key="2">
    <source>
        <dbReference type="EMBL" id="KKN40765.1"/>
    </source>
</evidence>
<gene>
    <name evidence="2" type="ORF">LCGC14_0729810</name>
</gene>
<sequence length="53" mass="6003">MSKRSKRPKWIKGEGPPPIGKGSDRPMTFHNGRSKRPDTGKKLNKSHHTPNLK</sequence>
<feature type="region of interest" description="Disordered" evidence="1">
    <location>
        <begin position="1"/>
        <end position="53"/>
    </location>
</feature>
<protein>
    <submittedName>
        <fullName evidence="2">Uncharacterized protein</fullName>
    </submittedName>
</protein>